<evidence type="ECO:0000313" key="6">
    <source>
        <dbReference type="EMBL" id="KAF5816783.1"/>
    </source>
</evidence>
<name>A0A251VD01_HELAN</name>
<gene>
    <name evidence="7" type="ORF">HannXRQ_Chr03g0093741</name>
    <name evidence="6" type="ORF">HanXRQr2_Chr03g0138091</name>
</gene>
<dbReference type="InParanoid" id="A0A251VD01"/>
<keyword evidence="3" id="KW-0805">Transcription regulation</keyword>
<comment type="domain">
    <text evidence="3">The QLQ domain and WRC domain may be involved in protein-protein interaction and DNA-binding, respectively.</text>
</comment>
<dbReference type="Pfam" id="PF08879">
    <property type="entry name" value="WRC"/>
    <property type="match status" value="3"/>
</dbReference>
<feature type="domain" description="WRC" evidence="5">
    <location>
        <begin position="112"/>
        <end position="156"/>
    </location>
</feature>
<evidence type="ECO:0000256" key="4">
    <source>
        <dbReference type="SAM" id="MobiDB-lite"/>
    </source>
</evidence>
<comment type="subcellular location">
    <subcellularLocation>
        <location evidence="3">Nucleus</location>
    </subcellularLocation>
</comment>
<dbReference type="InterPro" id="IPR014977">
    <property type="entry name" value="WRC_dom"/>
</dbReference>
<keyword evidence="3" id="KW-0804">Transcription</keyword>
<dbReference type="EMBL" id="MNCJ02000318">
    <property type="protein sequence ID" value="KAF5816783.1"/>
    <property type="molecule type" value="Genomic_DNA"/>
</dbReference>
<reference evidence="6 8" key="1">
    <citation type="journal article" date="2017" name="Nature">
        <title>The sunflower genome provides insights into oil metabolism, flowering and Asterid evolution.</title>
        <authorList>
            <person name="Badouin H."/>
            <person name="Gouzy J."/>
            <person name="Grassa C.J."/>
            <person name="Murat F."/>
            <person name="Staton S.E."/>
            <person name="Cottret L."/>
            <person name="Lelandais-Briere C."/>
            <person name="Owens G.L."/>
            <person name="Carrere S."/>
            <person name="Mayjonade B."/>
            <person name="Legrand L."/>
            <person name="Gill N."/>
            <person name="Kane N.C."/>
            <person name="Bowers J.E."/>
            <person name="Hubner S."/>
            <person name="Bellec A."/>
            <person name="Berard A."/>
            <person name="Berges H."/>
            <person name="Blanchet N."/>
            <person name="Boniface M.C."/>
            <person name="Brunel D."/>
            <person name="Catrice O."/>
            <person name="Chaidir N."/>
            <person name="Claudel C."/>
            <person name="Donnadieu C."/>
            <person name="Faraut T."/>
            <person name="Fievet G."/>
            <person name="Helmstetter N."/>
            <person name="King M."/>
            <person name="Knapp S.J."/>
            <person name="Lai Z."/>
            <person name="Le Paslier M.C."/>
            <person name="Lippi Y."/>
            <person name="Lorenzon L."/>
            <person name="Mandel J.R."/>
            <person name="Marage G."/>
            <person name="Marchand G."/>
            <person name="Marquand E."/>
            <person name="Bret-Mestries E."/>
            <person name="Morien E."/>
            <person name="Nambeesan S."/>
            <person name="Nguyen T."/>
            <person name="Pegot-Espagnet P."/>
            <person name="Pouilly N."/>
            <person name="Raftis F."/>
            <person name="Sallet E."/>
            <person name="Schiex T."/>
            <person name="Thomas J."/>
            <person name="Vandecasteele C."/>
            <person name="Vares D."/>
            <person name="Vear F."/>
            <person name="Vautrin S."/>
            <person name="Crespi M."/>
            <person name="Mangin B."/>
            <person name="Burke J.M."/>
            <person name="Salse J."/>
            <person name="Munos S."/>
            <person name="Vincourt P."/>
            <person name="Rieseberg L.H."/>
            <person name="Langlade N.B."/>
        </authorList>
    </citation>
    <scope>NUCLEOTIDE SEQUENCE [LARGE SCALE GENOMIC DNA]</scope>
    <source>
        <strain evidence="8">cv. SF193</strain>
        <tissue evidence="6">Leaves</tissue>
    </source>
</reference>
<feature type="domain" description="WRC" evidence="5">
    <location>
        <begin position="2"/>
        <end position="46"/>
    </location>
</feature>
<dbReference type="EMBL" id="CM007892">
    <property type="protein sequence ID" value="OTG33093.1"/>
    <property type="molecule type" value="Genomic_DNA"/>
</dbReference>
<dbReference type="FunCoup" id="A0A251VD01">
    <property type="interactions" value="28"/>
</dbReference>
<keyword evidence="8" id="KW-1185">Reference proteome</keyword>
<comment type="function">
    <text evidence="3">Transcription activator.</text>
</comment>
<dbReference type="Proteomes" id="UP000215914">
    <property type="component" value="Chromosome 3"/>
</dbReference>
<evidence type="ECO:0000256" key="2">
    <source>
        <dbReference type="PROSITE-ProRule" id="PRU01002"/>
    </source>
</evidence>
<reference evidence="7" key="2">
    <citation type="submission" date="2017-02" db="EMBL/GenBank/DDBJ databases">
        <title>Sunflower complete genome.</title>
        <authorList>
            <person name="Langlade N."/>
            <person name="Munos S."/>
        </authorList>
    </citation>
    <scope>NUCLEOTIDE SEQUENCE [LARGE SCALE GENOMIC DNA]</scope>
    <source>
        <tissue evidence="7">Leaves</tissue>
    </source>
</reference>
<feature type="domain" description="WRC" evidence="5">
    <location>
        <begin position="226"/>
        <end position="273"/>
    </location>
</feature>
<dbReference type="GO" id="GO:0032502">
    <property type="term" value="P:developmental process"/>
    <property type="evidence" value="ECO:0007669"/>
    <property type="project" value="InterPro"/>
</dbReference>
<comment type="similarity">
    <text evidence="3">Belongs to the GRF family.</text>
</comment>
<dbReference type="GO" id="GO:0006351">
    <property type="term" value="P:DNA-templated transcription"/>
    <property type="evidence" value="ECO:0007669"/>
    <property type="project" value="UniProtKB-UniRule"/>
</dbReference>
<sequence length="306" mass="34531">MDAEPFRCRRTDGKKWRCRLPVLPDHKYCERHVHRGRICSRKSVEEVVDKTFLNSKIKSPSTTPISSLKTAHNLQSYAKTNDTKVSIENQSLKTEKHSNDLGCGASSNDHNIGQSERCRRTDGKRWRCKKDVLPNQKYCERHVHRGRICSRKPVEVVDKTFLESKSTAMTSISFPKTTPNLQSHAKTNETKVSIKNQSLKIKKHSMETACNGNDLGCGASSNDHKIGQSERCRRTDGKKWRCKKDVLPGLQYCVRHLHRGVMKVENGQSSNPSLSFPVGARYQQMGGNGNQSNDSRSSSEATTISM</sequence>
<feature type="compositionally biased region" description="Polar residues" evidence="4">
    <location>
        <begin position="290"/>
        <end position="306"/>
    </location>
</feature>
<evidence type="ECO:0000256" key="1">
    <source>
        <dbReference type="ARBA" id="ARBA00023242"/>
    </source>
</evidence>
<dbReference type="GO" id="GO:0005634">
    <property type="term" value="C:nucleus"/>
    <property type="evidence" value="ECO:0007669"/>
    <property type="project" value="UniProtKB-SubCell"/>
</dbReference>
<keyword evidence="3" id="KW-0010">Activator</keyword>
<dbReference type="GO" id="GO:0005524">
    <property type="term" value="F:ATP binding"/>
    <property type="evidence" value="ECO:0007669"/>
    <property type="project" value="UniProtKB-UniRule"/>
</dbReference>
<dbReference type="OrthoDB" id="1103109at2759"/>
<evidence type="ECO:0000313" key="8">
    <source>
        <dbReference type="Proteomes" id="UP000215914"/>
    </source>
</evidence>
<accession>A0A251VD01</accession>
<dbReference type="Gramene" id="mRNA:HanXRQr2_Chr03g0138091">
    <property type="protein sequence ID" value="mRNA:HanXRQr2_Chr03g0138091"/>
    <property type="gene ID" value="HanXRQr2_Chr03g0138091"/>
</dbReference>
<evidence type="ECO:0000313" key="7">
    <source>
        <dbReference type="EMBL" id="OTG33093.1"/>
    </source>
</evidence>
<dbReference type="PROSITE" id="PS51667">
    <property type="entry name" value="WRC"/>
    <property type="match status" value="3"/>
</dbReference>
<evidence type="ECO:0000256" key="3">
    <source>
        <dbReference type="RuleBase" id="RU367127"/>
    </source>
</evidence>
<protein>
    <recommendedName>
        <fullName evidence="3">Growth-regulating factor</fullName>
    </recommendedName>
</protein>
<keyword evidence="1 3" id="KW-0539">Nucleus</keyword>
<dbReference type="PANTHER" id="PTHR31602:SF114">
    <property type="entry name" value="GROWTH-REGULATING FACTOR"/>
    <property type="match status" value="1"/>
</dbReference>
<dbReference type="OMA" id="NDHNIGQ"/>
<dbReference type="PANTHER" id="PTHR31602">
    <property type="entry name" value="GROWTH-REGULATING FACTOR 5"/>
    <property type="match status" value="1"/>
</dbReference>
<dbReference type="InterPro" id="IPR031137">
    <property type="entry name" value="GRF"/>
</dbReference>
<dbReference type="AlphaFoldDB" id="A0A251VD01"/>
<proteinExistence type="inferred from homology"/>
<reference evidence="6" key="3">
    <citation type="submission" date="2020-06" db="EMBL/GenBank/DDBJ databases">
        <title>Helianthus annuus Genome sequencing and assembly Release 2.</title>
        <authorList>
            <person name="Gouzy J."/>
            <person name="Langlade N."/>
            <person name="Munos S."/>
        </authorList>
    </citation>
    <scope>NUCLEOTIDE SEQUENCE</scope>
    <source>
        <tissue evidence="6">Leaves</tissue>
    </source>
</reference>
<comment type="caution">
    <text evidence="2">Lacks conserved residue(s) required for the propagation of feature annotation.</text>
</comment>
<organism evidence="7 8">
    <name type="scientific">Helianthus annuus</name>
    <name type="common">Common sunflower</name>
    <dbReference type="NCBI Taxonomy" id="4232"/>
    <lineage>
        <taxon>Eukaryota</taxon>
        <taxon>Viridiplantae</taxon>
        <taxon>Streptophyta</taxon>
        <taxon>Embryophyta</taxon>
        <taxon>Tracheophyta</taxon>
        <taxon>Spermatophyta</taxon>
        <taxon>Magnoliopsida</taxon>
        <taxon>eudicotyledons</taxon>
        <taxon>Gunneridae</taxon>
        <taxon>Pentapetalae</taxon>
        <taxon>asterids</taxon>
        <taxon>campanulids</taxon>
        <taxon>Asterales</taxon>
        <taxon>Asteraceae</taxon>
        <taxon>Asteroideae</taxon>
        <taxon>Heliantheae alliance</taxon>
        <taxon>Heliantheae</taxon>
        <taxon>Helianthus</taxon>
    </lineage>
</organism>
<evidence type="ECO:0000259" key="5">
    <source>
        <dbReference type="PROSITE" id="PS51667"/>
    </source>
</evidence>
<feature type="region of interest" description="Disordered" evidence="4">
    <location>
        <begin position="282"/>
        <end position="306"/>
    </location>
</feature>